<comment type="caution">
    <text evidence="1">The sequence shown here is derived from an EMBL/GenBank/DDBJ whole genome shotgun (WGS) entry which is preliminary data.</text>
</comment>
<gene>
    <name evidence="1" type="ORF">S01H1_13769</name>
</gene>
<dbReference type="EMBL" id="BARS01007118">
    <property type="protein sequence ID" value="GAF78555.1"/>
    <property type="molecule type" value="Genomic_DNA"/>
</dbReference>
<sequence>MASKVARTALITDAQPLIPHAQGISWFACFARLVRAIGNGIPIKKANGAISRMVSKILMLMGKAMSNEKSDCNVKI</sequence>
<proteinExistence type="predicted"/>
<dbReference type="PROSITE" id="PS51257">
    <property type="entry name" value="PROKAR_LIPOPROTEIN"/>
    <property type="match status" value="1"/>
</dbReference>
<evidence type="ECO:0000313" key="1">
    <source>
        <dbReference type="EMBL" id="GAF78555.1"/>
    </source>
</evidence>
<name>X0TR08_9ZZZZ</name>
<organism evidence="1">
    <name type="scientific">marine sediment metagenome</name>
    <dbReference type="NCBI Taxonomy" id="412755"/>
    <lineage>
        <taxon>unclassified sequences</taxon>
        <taxon>metagenomes</taxon>
        <taxon>ecological metagenomes</taxon>
    </lineage>
</organism>
<protein>
    <submittedName>
        <fullName evidence="1">Uncharacterized protein</fullName>
    </submittedName>
</protein>
<accession>X0TR08</accession>
<reference evidence="1" key="1">
    <citation type="journal article" date="2014" name="Front. Microbiol.">
        <title>High frequency of phylogenetically diverse reductive dehalogenase-homologous genes in deep subseafloor sedimentary metagenomes.</title>
        <authorList>
            <person name="Kawai M."/>
            <person name="Futagami T."/>
            <person name="Toyoda A."/>
            <person name="Takaki Y."/>
            <person name="Nishi S."/>
            <person name="Hori S."/>
            <person name="Arai W."/>
            <person name="Tsubouchi T."/>
            <person name="Morono Y."/>
            <person name="Uchiyama I."/>
            <person name="Ito T."/>
            <person name="Fujiyama A."/>
            <person name="Inagaki F."/>
            <person name="Takami H."/>
        </authorList>
    </citation>
    <scope>NUCLEOTIDE SEQUENCE</scope>
    <source>
        <strain evidence="1">Expedition CK06-06</strain>
    </source>
</reference>
<dbReference type="AlphaFoldDB" id="X0TR08"/>